<dbReference type="OrthoDB" id="9778118at2"/>
<dbReference type="GO" id="GO:0030170">
    <property type="term" value="F:pyridoxal phosphate binding"/>
    <property type="evidence" value="ECO:0007669"/>
    <property type="project" value="InterPro"/>
</dbReference>
<comment type="cofactor">
    <cofactor evidence="1">
        <name>pyridoxal 5'-phosphate</name>
        <dbReference type="ChEBI" id="CHEBI:597326"/>
    </cofactor>
</comment>
<dbReference type="InterPro" id="IPR050147">
    <property type="entry name" value="Ser/Thr_Dehydratase"/>
</dbReference>
<dbReference type="Gene3D" id="3.40.50.1100">
    <property type="match status" value="2"/>
</dbReference>
<organism evidence="5 6">
    <name type="scientific">Solitalea koreensis</name>
    <dbReference type="NCBI Taxonomy" id="543615"/>
    <lineage>
        <taxon>Bacteria</taxon>
        <taxon>Pseudomonadati</taxon>
        <taxon>Bacteroidota</taxon>
        <taxon>Sphingobacteriia</taxon>
        <taxon>Sphingobacteriales</taxon>
        <taxon>Sphingobacteriaceae</taxon>
        <taxon>Solitalea</taxon>
    </lineage>
</organism>
<evidence type="ECO:0000256" key="3">
    <source>
        <dbReference type="ARBA" id="ARBA00023239"/>
    </source>
</evidence>
<feature type="domain" description="Tryptophan synthase beta chain-like PALP" evidence="4">
    <location>
        <begin position="68"/>
        <end position="361"/>
    </location>
</feature>
<evidence type="ECO:0000313" key="6">
    <source>
        <dbReference type="Proteomes" id="UP000315971"/>
    </source>
</evidence>
<reference evidence="5 6" key="1">
    <citation type="submission" date="2017-05" db="EMBL/GenBank/DDBJ databases">
        <authorList>
            <person name="Varghese N."/>
            <person name="Submissions S."/>
        </authorList>
    </citation>
    <scope>NUCLEOTIDE SEQUENCE [LARGE SCALE GENOMIC DNA]</scope>
    <source>
        <strain evidence="5 6">DSM 21342</strain>
    </source>
</reference>
<proteinExistence type="predicted"/>
<dbReference type="PROSITE" id="PS00165">
    <property type="entry name" value="DEHYDRATASE_SER_THR"/>
    <property type="match status" value="1"/>
</dbReference>
<keyword evidence="2" id="KW-0663">Pyridoxal phosphate</keyword>
<dbReference type="PANTHER" id="PTHR48078">
    <property type="entry name" value="THREONINE DEHYDRATASE, MITOCHONDRIAL-RELATED"/>
    <property type="match status" value="1"/>
</dbReference>
<dbReference type="GO" id="GO:0004794">
    <property type="term" value="F:threonine deaminase activity"/>
    <property type="evidence" value="ECO:0007669"/>
    <property type="project" value="TreeGrafter"/>
</dbReference>
<protein>
    <submittedName>
        <fullName evidence="5">Threonine synthase</fullName>
    </submittedName>
</protein>
<keyword evidence="3" id="KW-0456">Lyase</keyword>
<evidence type="ECO:0000313" key="5">
    <source>
        <dbReference type="EMBL" id="SMO65807.1"/>
    </source>
</evidence>
<dbReference type="GO" id="GO:0006567">
    <property type="term" value="P:L-threonine catabolic process"/>
    <property type="evidence" value="ECO:0007669"/>
    <property type="project" value="TreeGrafter"/>
</dbReference>
<evidence type="ECO:0000256" key="1">
    <source>
        <dbReference type="ARBA" id="ARBA00001933"/>
    </source>
</evidence>
<dbReference type="PANTHER" id="PTHR48078:SF6">
    <property type="entry name" value="L-THREONINE DEHYDRATASE CATABOLIC TDCB"/>
    <property type="match status" value="1"/>
</dbReference>
<dbReference type="SUPFAM" id="SSF53686">
    <property type="entry name" value="Tryptophan synthase beta subunit-like PLP-dependent enzymes"/>
    <property type="match status" value="1"/>
</dbReference>
<dbReference type="RefSeq" id="WP_142603778.1">
    <property type="nucleotide sequence ID" value="NZ_FXSZ01000005.1"/>
</dbReference>
<keyword evidence="6" id="KW-1185">Reference proteome</keyword>
<dbReference type="CDD" id="cd01563">
    <property type="entry name" value="Thr-synth_1"/>
    <property type="match status" value="1"/>
</dbReference>
<evidence type="ECO:0000256" key="2">
    <source>
        <dbReference type="ARBA" id="ARBA00022898"/>
    </source>
</evidence>
<dbReference type="EMBL" id="FXSZ01000005">
    <property type="protein sequence ID" value="SMO65807.1"/>
    <property type="molecule type" value="Genomic_DNA"/>
</dbReference>
<accession>A0A521D2A8</accession>
<name>A0A521D2A8_9SPHI</name>
<dbReference type="GO" id="GO:0009097">
    <property type="term" value="P:isoleucine biosynthetic process"/>
    <property type="evidence" value="ECO:0007669"/>
    <property type="project" value="TreeGrafter"/>
</dbReference>
<dbReference type="AlphaFoldDB" id="A0A521D2A8"/>
<dbReference type="Proteomes" id="UP000315971">
    <property type="component" value="Unassembled WGS sequence"/>
</dbReference>
<sequence>MSSNKAQFISTATGEKYPVNEPRWLSNDGNLLDLQFEAEFDLEKIKNRKPNLWRYREAIPIVNNEHIISFDEGFTPLLPIDFNGKQALIKQEQNFSTGSYKDRGATVLLSLVKELGIREVIQDSSGNAGCAIAAYAAKAGINCAIYLPADTAEPKIAQMRMYGAKIMRVPGNREVTANAAFKAASHTFYASHCYNPYFYQGTKTFAYEVCEQLGWKAPDAVVVPAGNGTLLIGCFIGFNDLLKAGIISKMPKIIAIQAGNCSPLYQAYIKGENIVEPVASGPTLAEGIAIAAPVRGNQMLKMVEATKGKFFAVNEQEIKESLLYCGKKGYYIEPTSAATIAGLQKYLKESDDETVVSLFSGHGLKSTDKILKILG</sequence>
<dbReference type="InterPro" id="IPR036052">
    <property type="entry name" value="TrpB-like_PALP_sf"/>
</dbReference>
<dbReference type="GO" id="GO:0006565">
    <property type="term" value="P:L-serine catabolic process"/>
    <property type="evidence" value="ECO:0007669"/>
    <property type="project" value="TreeGrafter"/>
</dbReference>
<gene>
    <name evidence="5" type="ORF">SAMN06265350_105178</name>
</gene>
<dbReference type="GO" id="GO:0003941">
    <property type="term" value="F:L-serine ammonia-lyase activity"/>
    <property type="evidence" value="ECO:0007669"/>
    <property type="project" value="TreeGrafter"/>
</dbReference>
<dbReference type="Pfam" id="PF00291">
    <property type="entry name" value="PALP"/>
    <property type="match status" value="1"/>
</dbReference>
<dbReference type="InterPro" id="IPR000634">
    <property type="entry name" value="Ser/Thr_deHydtase_PyrdxlP-BS"/>
</dbReference>
<evidence type="ECO:0000259" key="4">
    <source>
        <dbReference type="Pfam" id="PF00291"/>
    </source>
</evidence>
<dbReference type="InterPro" id="IPR001926">
    <property type="entry name" value="TrpB-like_PALP"/>
</dbReference>